<dbReference type="Pfam" id="PF05699">
    <property type="entry name" value="Dimer_Tnp_hAT"/>
    <property type="match status" value="1"/>
</dbReference>
<keyword evidence="5" id="KW-0238">DNA-binding</keyword>
<dbReference type="PANTHER" id="PTHR32166">
    <property type="entry name" value="OSJNBA0013A04.12 PROTEIN"/>
    <property type="match status" value="1"/>
</dbReference>
<accession>A0A7N2M4L1</accession>
<keyword evidence="2" id="KW-0479">Metal-binding</keyword>
<evidence type="ECO:0000313" key="9">
    <source>
        <dbReference type="EnsemblPlants" id="QL07p010595:mrna"/>
    </source>
</evidence>
<dbReference type="InParanoid" id="A0A7N2M4L1"/>
<dbReference type="PANTHER" id="PTHR32166:SF63">
    <property type="entry name" value="HAT TRANSPOSON SUPERFAMILY PROTEIN"/>
    <property type="match status" value="1"/>
</dbReference>
<keyword evidence="10" id="KW-1185">Reference proteome</keyword>
<evidence type="ECO:0000256" key="1">
    <source>
        <dbReference type="ARBA" id="ARBA00004123"/>
    </source>
</evidence>
<sequence>MVRKKDHFWEYVEELDGRFKCNFCERDFAGGAPRIKSHLAVVKGRDIDICTKVPDDVQAEAYLAIGGHTFIRFVQGVAEYGHGYKLPSYSTLRTKLIPNSRIEVEEYISNVKKSWVTTGCTLMSDIWSDMKQRAFINIIAYSPGGAVFMRSLDVSQERKTGFFLKQIISAVIEEIGPNHVVQFITDNATNFESAGDMLIGKYPHLYKTRCAAHGIQLLLKDIYEEVYWVQKVIDDAKSIVSYMYKHTIVLSLMRAHTNNKELKHPCTTRFASNFLMLQSILNVESELQLLVASSDWRGLDYSKKDIAKEVTNIIQSTEFWSQGHEVLLVLEPLVRVLRLVDGDGSTAGYLCEAMERAKEAIQQRCGNNQEKYIRMWELFEGRRTQNIIHPIHSAAAFLNPAYMYSGTFTENREMKEGISFILENLVALEEKIEFMGQVQLYRMKLSSLFTETAMTMLKTSHPRIWWDYCGDSLPVLKKYAIRILSQPCSSSSCERNWSAFEAAQTKKRNRLTPKMLDDLVYVRMNTMMMVKFNTLEARDVEPIDLDKLNELPEHEYVSQEQDIENDTLSEEVENINDDVIDDTDLSWLN</sequence>
<evidence type="ECO:0000256" key="6">
    <source>
        <dbReference type="ARBA" id="ARBA00023242"/>
    </source>
</evidence>
<reference evidence="9" key="2">
    <citation type="submission" date="2021-01" db="UniProtKB">
        <authorList>
            <consortium name="EnsemblPlants"/>
        </authorList>
    </citation>
    <scope>IDENTIFICATION</scope>
</reference>
<dbReference type="SUPFAM" id="SSF53098">
    <property type="entry name" value="Ribonuclease H-like"/>
    <property type="match status" value="1"/>
</dbReference>
<dbReference type="InterPro" id="IPR003656">
    <property type="entry name" value="Znf_BED"/>
</dbReference>
<dbReference type="GO" id="GO:0005634">
    <property type="term" value="C:nucleus"/>
    <property type="evidence" value="ECO:0007669"/>
    <property type="project" value="UniProtKB-SubCell"/>
</dbReference>
<keyword evidence="3 7" id="KW-0863">Zinc-finger</keyword>
<evidence type="ECO:0000256" key="4">
    <source>
        <dbReference type="ARBA" id="ARBA00022833"/>
    </source>
</evidence>
<dbReference type="GO" id="GO:0008270">
    <property type="term" value="F:zinc ion binding"/>
    <property type="evidence" value="ECO:0007669"/>
    <property type="project" value="UniProtKB-KW"/>
</dbReference>
<dbReference type="OMA" id="TIMVENC"/>
<organism evidence="9 10">
    <name type="scientific">Quercus lobata</name>
    <name type="common">Valley oak</name>
    <dbReference type="NCBI Taxonomy" id="97700"/>
    <lineage>
        <taxon>Eukaryota</taxon>
        <taxon>Viridiplantae</taxon>
        <taxon>Streptophyta</taxon>
        <taxon>Embryophyta</taxon>
        <taxon>Tracheophyta</taxon>
        <taxon>Spermatophyta</taxon>
        <taxon>Magnoliopsida</taxon>
        <taxon>eudicotyledons</taxon>
        <taxon>Gunneridae</taxon>
        <taxon>Pentapetalae</taxon>
        <taxon>rosids</taxon>
        <taxon>fabids</taxon>
        <taxon>Fagales</taxon>
        <taxon>Fagaceae</taxon>
        <taxon>Quercus</taxon>
    </lineage>
</organism>
<dbReference type="GO" id="GO:0046983">
    <property type="term" value="F:protein dimerization activity"/>
    <property type="evidence" value="ECO:0007669"/>
    <property type="project" value="InterPro"/>
</dbReference>
<evidence type="ECO:0000256" key="3">
    <source>
        <dbReference type="ARBA" id="ARBA00022771"/>
    </source>
</evidence>
<dbReference type="GO" id="GO:0003677">
    <property type="term" value="F:DNA binding"/>
    <property type="evidence" value="ECO:0007669"/>
    <property type="project" value="UniProtKB-KW"/>
</dbReference>
<dbReference type="Gramene" id="QL07p010595:mrna">
    <property type="protein sequence ID" value="QL07p010595:mrna"/>
    <property type="gene ID" value="QL07p010595"/>
</dbReference>
<evidence type="ECO:0000256" key="5">
    <source>
        <dbReference type="ARBA" id="ARBA00023125"/>
    </source>
</evidence>
<reference evidence="9 10" key="1">
    <citation type="journal article" date="2016" name="G3 (Bethesda)">
        <title>First Draft Assembly and Annotation of the Genome of a California Endemic Oak Quercus lobata Nee (Fagaceae).</title>
        <authorList>
            <person name="Sork V.L."/>
            <person name="Fitz-Gibbon S.T."/>
            <person name="Puiu D."/>
            <person name="Crepeau M."/>
            <person name="Gugger P.F."/>
            <person name="Sherman R."/>
            <person name="Stevens K."/>
            <person name="Langley C.H."/>
            <person name="Pellegrini M."/>
            <person name="Salzberg S.L."/>
        </authorList>
    </citation>
    <scope>NUCLEOTIDE SEQUENCE [LARGE SCALE GENOMIC DNA]</scope>
    <source>
        <strain evidence="9 10">cv. SW786</strain>
    </source>
</reference>
<dbReference type="Pfam" id="PF04937">
    <property type="entry name" value="DUF659"/>
    <property type="match status" value="1"/>
</dbReference>
<feature type="domain" description="BED-type" evidence="8">
    <location>
        <begin position="3"/>
        <end position="57"/>
    </location>
</feature>
<dbReference type="InterPro" id="IPR012337">
    <property type="entry name" value="RNaseH-like_sf"/>
</dbReference>
<keyword evidence="6" id="KW-0539">Nucleus</keyword>
<protein>
    <recommendedName>
        <fullName evidence="8">BED-type domain-containing protein</fullName>
    </recommendedName>
</protein>
<evidence type="ECO:0000313" key="10">
    <source>
        <dbReference type="Proteomes" id="UP000594261"/>
    </source>
</evidence>
<evidence type="ECO:0000256" key="2">
    <source>
        <dbReference type="ARBA" id="ARBA00022723"/>
    </source>
</evidence>
<evidence type="ECO:0000259" key="8">
    <source>
        <dbReference type="PROSITE" id="PS50808"/>
    </source>
</evidence>
<dbReference type="PROSITE" id="PS50808">
    <property type="entry name" value="ZF_BED"/>
    <property type="match status" value="1"/>
</dbReference>
<evidence type="ECO:0000256" key="7">
    <source>
        <dbReference type="PROSITE-ProRule" id="PRU00027"/>
    </source>
</evidence>
<dbReference type="InterPro" id="IPR008906">
    <property type="entry name" value="HATC_C_dom"/>
</dbReference>
<dbReference type="EnsemblPlants" id="QL07p010595:mrna">
    <property type="protein sequence ID" value="QL07p010595:mrna"/>
    <property type="gene ID" value="QL07p010595"/>
</dbReference>
<name>A0A7N2M4L1_QUELO</name>
<keyword evidence="4" id="KW-0862">Zinc</keyword>
<dbReference type="EMBL" id="LRBV02000007">
    <property type="status" value="NOT_ANNOTATED_CDS"/>
    <property type="molecule type" value="Genomic_DNA"/>
</dbReference>
<dbReference type="AlphaFoldDB" id="A0A7N2M4L1"/>
<dbReference type="Proteomes" id="UP000594261">
    <property type="component" value="Chromosome 7"/>
</dbReference>
<dbReference type="InterPro" id="IPR007021">
    <property type="entry name" value="DUF659"/>
</dbReference>
<comment type="subcellular location">
    <subcellularLocation>
        <location evidence="1">Nucleus</location>
    </subcellularLocation>
</comment>
<proteinExistence type="predicted"/>